<reference evidence="3" key="1">
    <citation type="journal article" date="2017" name="Nat. Microbiol.">
        <title>Global analysis of biosynthetic gene clusters reveals vast potential of secondary metabolite production in Penicillium species.</title>
        <authorList>
            <person name="Nielsen J.C."/>
            <person name="Grijseels S."/>
            <person name="Prigent S."/>
            <person name="Ji B."/>
            <person name="Dainat J."/>
            <person name="Nielsen K.F."/>
            <person name="Frisvad J.C."/>
            <person name="Workman M."/>
            <person name="Nielsen J."/>
        </authorList>
    </citation>
    <scope>NUCLEOTIDE SEQUENCE [LARGE SCALE GENOMIC DNA]</scope>
    <source>
        <strain evidence="3">IBT 4502</strain>
    </source>
</reference>
<gene>
    <name evidence="2" type="ORF">PENPOL_c052G07266</name>
</gene>
<feature type="compositionally biased region" description="Basic and acidic residues" evidence="1">
    <location>
        <begin position="101"/>
        <end position="110"/>
    </location>
</feature>
<feature type="compositionally biased region" description="Basic and acidic residues" evidence="1">
    <location>
        <begin position="49"/>
        <end position="79"/>
    </location>
</feature>
<accession>A0A1V6N5G8</accession>
<name>A0A1V6N5G8_PENPO</name>
<protein>
    <submittedName>
        <fullName evidence="2">Uncharacterized protein</fullName>
    </submittedName>
</protein>
<feature type="compositionally biased region" description="Acidic residues" evidence="1">
    <location>
        <begin position="32"/>
        <end position="48"/>
    </location>
</feature>
<keyword evidence="3" id="KW-1185">Reference proteome</keyword>
<evidence type="ECO:0000256" key="1">
    <source>
        <dbReference type="SAM" id="MobiDB-lite"/>
    </source>
</evidence>
<dbReference type="Proteomes" id="UP000191408">
    <property type="component" value="Unassembled WGS sequence"/>
</dbReference>
<dbReference type="OrthoDB" id="4507940at2759"/>
<evidence type="ECO:0000313" key="3">
    <source>
        <dbReference type="Proteomes" id="UP000191408"/>
    </source>
</evidence>
<comment type="caution">
    <text evidence="2">The sequence shown here is derived from an EMBL/GenBank/DDBJ whole genome shotgun (WGS) entry which is preliminary data.</text>
</comment>
<sequence length="110" mass="12746">MEEQEATLLEKFFSQDELEAAKEEREEKLSEIEVDPISDTEEQEDEPEDKPGDTIEVVVEDRPDDVPEERPLPTSEHGRPCSPSLPPTYTQTRASGRKRKSREDDLFEYH</sequence>
<dbReference type="EMBL" id="MDYM01000051">
    <property type="protein sequence ID" value="OQD59909.1"/>
    <property type="molecule type" value="Genomic_DNA"/>
</dbReference>
<organism evidence="2 3">
    <name type="scientific">Penicillium polonicum</name>
    <dbReference type="NCBI Taxonomy" id="60169"/>
    <lineage>
        <taxon>Eukaryota</taxon>
        <taxon>Fungi</taxon>
        <taxon>Dikarya</taxon>
        <taxon>Ascomycota</taxon>
        <taxon>Pezizomycotina</taxon>
        <taxon>Eurotiomycetes</taxon>
        <taxon>Eurotiomycetidae</taxon>
        <taxon>Eurotiales</taxon>
        <taxon>Aspergillaceae</taxon>
        <taxon>Penicillium</taxon>
    </lineage>
</organism>
<feature type="compositionally biased region" description="Basic and acidic residues" evidence="1">
    <location>
        <begin position="19"/>
        <end position="31"/>
    </location>
</feature>
<feature type="region of interest" description="Disordered" evidence="1">
    <location>
        <begin position="1"/>
        <end position="110"/>
    </location>
</feature>
<dbReference type="AlphaFoldDB" id="A0A1V6N5G8"/>
<evidence type="ECO:0000313" key="2">
    <source>
        <dbReference type="EMBL" id="OQD59909.1"/>
    </source>
</evidence>
<proteinExistence type="predicted"/>